<protein>
    <submittedName>
        <fullName evidence="2">Uncharacterized protein</fullName>
    </submittedName>
</protein>
<proteinExistence type="predicted"/>
<dbReference type="Proteomes" id="UP000650467">
    <property type="component" value="Unassembled WGS sequence"/>
</dbReference>
<keyword evidence="3" id="KW-1185">Reference proteome</keyword>
<reference evidence="2" key="1">
    <citation type="journal article" date="2020" name="bioRxiv">
        <title>Comparative genomics of Chlamydomonas.</title>
        <authorList>
            <person name="Craig R.J."/>
            <person name="Hasan A.R."/>
            <person name="Ness R.W."/>
            <person name="Keightley P.D."/>
        </authorList>
    </citation>
    <scope>NUCLEOTIDE SEQUENCE</scope>
    <source>
        <strain evidence="2">SAG 7.73</strain>
    </source>
</reference>
<comment type="caution">
    <text evidence="2">The sequence shown here is derived from an EMBL/GenBank/DDBJ whole genome shotgun (WGS) entry which is preliminary data.</text>
</comment>
<evidence type="ECO:0000313" key="2">
    <source>
        <dbReference type="EMBL" id="KAG2445904.1"/>
    </source>
</evidence>
<dbReference type="EMBL" id="JAEHOC010000001">
    <property type="protein sequence ID" value="KAG2445904.1"/>
    <property type="molecule type" value="Genomic_DNA"/>
</dbReference>
<dbReference type="AlphaFoldDB" id="A0A835WE91"/>
<accession>A0A835WE91</accession>
<sequence>MMRDVPMRWSPYPAAVATASGGGNGGGGGPCRRRLMRRLVVEPLELSAPLTPSMHFANPAPAHVGAAIGGGGGAVAVASAGGSQQHLTAGGALPTAAFAVVSNASAAAAVPGPTAAGLQGPSAAASRSGGLLMVSPVSPEVQAWAAEQLEKRQQHQARMLQPPAAPMSLMRPMLPAEQAAAASGGGSETLLTSVSVPQQQQPSPMGLGSSYLAAARVAPSPGAAQASAAPWAHQLQPRREVQEGGQEGRQDSGPLVLRMAATHEAATWGVPHWPAAPSYSAAAAAAGASPAAALDPALAMGLTAPWQPLAAASAASSPSAVSLSLFDDVELSPRSSAGAALGTLLASSGSVAADGGGGGANVTHGGPTMAAAVGLVSAADRTADWFAGLPPLAAVAGDGQLRRSSTTGAQMQVQVQADPMAISKPMGGLTNQRRQELEGGTNPLAYEQYAASHCQVQ</sequence>
<evidence type="ECO:0000256" key="1">
    <source>
        <dbReference type="SAM" id="MobiDB-lite"/>
    </source>
</evidence>
<gene>
    <name evidence="2" type="ORF">HXX76_000508</name>
</gene>
<organism evidence="2 3">
    <name type="scientific">Chlamydomonas incerta</name>
    <dbReference type="NCBI Taxonomy" id="51695"/>
    <lineage>
        <taxon>Eukaryota</taxon>
        <taxon>Viridiplantae</taxon>
        <taxon>Chlorophyta</taxon>
        <taxon>core chlorophytes</taxon>
        <taxon>Chlorophyceae</taxon>
        <taxon>CS clade</taxon>
        <taxon>Chlamydomonadales</taxon>
        <taxon>Chlamydomonadaceae</taxon>
        <taxon>Chlamydomonas</taxon>
    </lineage>
</organism>
<evidence type="ECO:0000313" key="3">
    <source>
        <dbReference type="Proteomes" id="UP000650467"/>
    </source>
</evidence>
<name>A0A835WE91_CHLIN</name>
<feature type="compositionally biased region" description="Basic and acidic residues" evidence="1">
    <location>
        <begin position="237"/>
        <end position="250"/>
    </location>
</feature>
<feature type="region of interest" description="Disordered" evidence="1">
    <location>
        <begin position="224"/>
        <end position="251"/>
    </location>
</feature>